<evidence type="ECO:0000313" key="4">
    <source>
        <dbReference type="EMBL" id="CAL4887475.1"/>
    </source>
</evidence>
<name>A0ABC8VBJ4_9POAL</name>
<dbReference type="PANTHER" id="PTHR14221:SF42">
    <property type="entry name" value="TRANSDUCIN_WD40 REPEAT-LIKE SUPERFAMILY PROTEIN"/>
    <property type="match status" value="1"/>
</dbReference>
<protein>
    <submittedName>
        <fullName evidence="4">Uncharacterized protein</fullName>
    </submittedName>
</protein>
<evidence type="ECO:0000256" key="3">
    <source>
        <dbReference type="PROSITE-ProRule" id="PRU00221"/>
    </source>
</evidence>
<keyword evidence="2" id="KW-0677">Repeat</keyword>
<evidence type="ECO:0000256" key="1">
    <source>
        <dbReference type="ARBA" id="ARBA00022574"/>
    </source>
</evidence>
<dbReference type="InterPro" id="IPR001680">
    <property type="entry name" value="WD40_rpt"/>
</dbReference>
<gene>
    <name evidence="4" type="ORF">URODEC1_LOCUS1751</name>
</gene>
<evidence type="ECO:0000256" key="2">
    <source>
        <dbReference type="ARBA" id="ARBA00022737"/>
    </source>
</evidence>
<feature type="repeat" description="WD" evidence="3">
    <location>
        <begin position="251"/>
        <end position="282"/>
    </location>
</feature>
<organism evidence="4 5">
    <name type="scientific">Urochloa decumbens</name>
    <dbReference type="NCBI Taxonomy" id="240449"/>
    <lineage>
        <taxon>Eukaryota</taxon>
        <taxon>Viridiplantae</taxon>
        <taxon>Streptophyta</taxon>
        <taxon>Embryophyta</taxon>
        <taxon>Tracheophyta</taxon>
        <taxon>Spermatophyta</taxon>
        <taxon>Magnoliopsida</taxon>
        <taxon>Liliopsida</taxon>
        <taxon>Poales</taxon>
        <taxon>Poaceae</taxon>
        <taxon>PACMAD clade</taxon>
        <taxon>Panicoideae</taxon>
        <taxon>Panicodae</taxon>
        <taxon>Paniceae</taxon>
        <taxon>Melinidinae</taxon>
        <taxon>Urochloa</taxon>
    </lineage>
</organism>
<dbReference type="InterPro" id="IPR040324">
    <property type="entry name" value="WDR44/Dgr2"/>
</dbReference>
<dbReference type="Pfam" id="PF00400">
    <property type="entry name" value="WD40"/>
    <property type="match status" value="4"/>
</dbReference>
<dbReference type="Proteomes" id="UP001497457">
    <property type="component" value="Chromosome 1b"/>
</dbReference>
<feature type="repeat" description="WD" evidence="3">
    <location>
        <begin position="558"/>
        <end position="588"/>
    </location>
</feature>
<dbReference type="PROSITE" id="PS50294">
    <property type="entry name" value="WD_REPEATS_REGION"/>
    <property type="match status" value="3"/>
</dbReference>
<keyword evidence="5" id="KW-1185">Reference proteome</keyword>
<sequence>MSSLDFDGQDDILFDVSDDIRSSTYSTARCSISDQLSVSWRPEYELWTSEPMSVTERRHRFLVGMGLAQPIPTGIAFPQWQGDALAADRAFRDLEERISSICSSYQSSFSHCASAPESTYCARDLDAGNRVVVHESEHDALTGMVDEVGTDKIMNINQSEGFLSFSQLVREFLRKGGGRSHIRGSNLTVTDKQKEPKSCCGRFTSKKGEDRICMHDTHMESPKTSTFTRTKVDQQNKKWMDFSALYMCQEIQAHGGSIRVMKFSPSGCYLASVGEDCIVRIWMIQEVESSPDLYGREAPVEYMERNKGLKTKMGKGQRRTLAIIPKKVFNIADTPLHEFHGHTSDILDMAWSKSDFLLTSSKDKTVCMWKVGCDGCLAVFKHRDYVTCIQFNPVDERYFVSGSIDGKVRVWDVSEKRVVDWADTRRIITAVSYQPDAKGLIVGTVPGRCRFYDQSGENMEVEKEVKVTKKKSAKRQINSLQFSKGDSAGIMIASAGSKIRVSEGAGITRKFEGQISRHFLILQAVKLVIHIQATQLTLLNTACSRAGSRGSKVLVPPSLTSDGRYLVSAGADSNVYIWNFDKSRGKSTRGAKTVRSCEHFFSEGVTSVATWPGMLHQEGCASGGDLRSSEKGPTLCGDRDCCSFGTWFFTDGAGGAAATWPEEKLLPSLKYVNCAGMDERRPKVPAAWNTVVVTGGRDGVIRCFHNYGLPVKL</sequence>
<dbReference type="PANTHER" id="PTHR14221">
    <property type="entry name" value="WD REPEAT DOMAIN 44"/>
    <property type="match status" value="1"/>
</dbReference>
<dbReference type="AlphaFoldDB" id="A0ABC8VBJ4"/>
<accession>A0ABC8VBJ4</accession>
<dbReference type="PRINTS" id="PR00320">
    <property type="entry name" value="GPROTEINBRPT"/>
</dbReference>
<dbReference type="EMBL" id="OZ075111">
    <property type="protein sequence ID" value="CAL4887475.1"/>
    <property type="molecule type" value="Genomic_DNA"/>
</dbReference>
<dbReference type="SUPFAM" id="SSF50978">
    <property type="entry name" value="WD40 repeat-like"/>
    <property type="match status" value="1"/>
</dbReference>
<reference evidence="4" key="1">
    <citation type="submission" date="2024-10" db="EMBL/GenBank/DDBJ databases">
        <authorList>
            <person name="Ryan C."/>
        </authorList>
    </citation>
    <scope>NUCLEOTIDE SEQUENCE [LARGE SCALE GENOMIC DNA]</scope>
</reference>
<dbReference type="InterPro" id="IPR036322">
    <property type="entry name" value="WD40_repeat_dom_sf"/>
</dbReference>
<proteinExistence type="predicted"/>
<dbReference type="InterPro" id="IPR020472">
    <property type="entry name" value="WD40_PAC1"/>
</dbReference>
<feature type="repeat" description="WD" evidence="3">
    <location>
        <begin position="339"/>
        <end position="371"/>
    </location>
</feature>
<keyword evidence="1 3" id="KW-0853">WD repeat</keyword>
<evidence type="ECO:0000313" key="5">
    <source>
        <dbReference type="Proteomes" id="UP001497457"/>
    </source>
</evidence>
<dbReference type="PROSITE" id="PS50082">
    <property type="entry name" value="WD_REPEATS_2"/>
    <property type="match status" value="4"/>
</dbReference>
<dbReference type="InterPro" id="IPR015943">
    <property type="entry name" value="WD40/YVTN_repeat-like_dom_sf"/>
</dbReference>
<dbReference type="Gene3D" id="2.130.10.10">
    <property type="entry name" value="YVTN repeat-like/Quinoprotein amine dehydrogenase"/>
    <property type="match status" value="2"/>
</dbReference>
<feature type="repeat" description="WD" evidence="3">
    <location>
        <begin position="379"/>
        <end position="421"/>
    </location>
</feature>
<dbReference type="SMART" id="SM00320">
    <property type="entry name" value="WD40"/>
    <property type="match status" value="5"/>
</dbReference>